<dbReference type="EMBL" id="JBEWLZ010000004">
    <property type="protein sequence ID" value="MET1490078.1"/>
    <property type="molecule type" value="Genomic_DNA"/>
</dbReference>
<dbReference type="Gene3D" id="3.30.70.270">
    <property type="match status" value="1"/>
</dbReference>
<keyword evidence="3" id="KW-0808">Transferase</keyword>
<evidence type="ECO:0000256" key="1">
    <source>
        <dbReference type="SAM" id="Phobius"/>
    </source>
</evidence>
<keyword evidence="4" id="KW-1185">Reference proteome</keyword>
<dbReference type="PANTHER" id="PTHR46663">
    <property type="entry name" value="DIGUANYLATE CYCLASE DGCT-RELATED"/>
    <property type="match status" value="1"/>
</dbReference>
<keyword evidence="1" id="KW-0472">Membrane</keyword>
<accession>A0ABV2CQ78</accession>
<gene>
    <name evidence="3" type="ORF">ABVT11_09590</name>
</gene>
<evidence type="ECO:0000313" key="4">
    <source>
        <dbReference type="Proteomes" id="UP001548590"/>
    </source>
</evidence>
<dbReference type="Proteomes" id="UP001548590">
    <property type="component" value="Unassembled WGS sequence"/>
</dbReference>
<sequence length="400" mass="44190">MPSSQYSSLMHPFTLGFRDRNLERAFVAWNLPRTLDQGRVALFIGGLIYLMMGCLDNLFVPVERQQDVWAIRLGTGWVPPFLLLLSYSRCFGRACHVLLASNGLVGGLGLVAMISVLPRESAAYYYPSLILITFYIYNFSGTRFIHAFCADLALIASYNFALGHLGGMPVHVLASQDFFIVSANLIGGAAGYMAEYQRRMLFLQKRDIEAERQLHLDRSMHDRLTGLPNRELLYDRISQALSFALREGTHNAGYFIDLDGFKQINDRFGHEVGDRVLKLVAQRLREVVREADTVSRLAGDEFFVLARGLESVGEARRLAVKMLASLSRSAPDLPDGLRLSASVGVCLFPWPGVSVAGIIDQADQAMYEAKRLGKSCYAIAGEPVDGGQGKCLSATAPGEH</sequence>
<dbReference type="CDD" id="cd01949">
    <property type="entry name" value="GGDEF"/>
    <property type="match status" value="1"/>
</dbReference>
<keyword evidence="3" id="KW-0548">Nucleotidyltransferase</keyword>
<dbReference type="InterPro" id="IPR052163">
    <property type="entry name" value="DGC-Regulatory_Protein"/>
</dbReference>
<dbReference type="InterPro" id="IPR000160">
    <property type="entry name" value="GGDEF_dom"/>
</dbReference>
<name>A0ABV2CQ78_9RHOO</name>
<feature type="transmembrane region" description="Helical" evidence="1">
    <location>
        <begin position="123"/>
        <end position="140"/>
    </location>
</feature>
<evidence type="ECO:0000259" key="2">
    <source>
        <dbReference type="PROSITE" id="PS50887"/>
    </source>
</evidence>
<dbReference type="InterPro" id="IPR029787">
    <property type="entry name" value="Nucleotide_cyclase"/>
</dbReference>
<comment type="caution">
    <text evidence="3">The sequence shown here is derived from an EMBL/GenBank/DDBJ whole genome shotgun (WGS) entry which is preliminary data.</text>
</comment>
<dbReference type="EC" id="2.7.7.65" evidence="3"/>
<dbReference type="Pfam" id="PF00990">
    <property type="entry name" value="GGDEF"/>
    <property type="match status" value="1"/>
</dbReference>
<dbReference type="NCBIfam" id="TIGR00254">
    <property type="entry name" value="GGDEF"/>
    <property type="match status" value="1"/>
</dbReference>
<feature type="transmembrane region" description="Helical" evidence="1">
    <location>
        <begin position="40"/>
        <end position="62"/>
    </location>
</feature>
<protein>
    <submittedName>
        <fullName evidence="3">GGDEF domain-containing protein</fullName>
        <ecNumber evidence="3">2.7.7.65</ecNumber>
    </submittedName>
</protein>
<reference evidence="3 4" key="1">
    <citation type="submission" date="2024-07" db="EMBL/GenBank/DDBJ databases">
        <title>Uliginosibacterium paludis KCTC:42655.</title>
        <authorList>
            <person name="Kim M.K."/>
        </authorList>
    </citation>
    <scope>NUCLEOTIDE SEQUENCE [LARGE SCALE GENOMIC DNA]</scope>
    <source>
        <strain evidence="3 4">KCTC 42655</strain>
    </source>
</reference>
<dbReference type="SMART" id="SM00267">
    <property type="entry name" value="GGDEF"/>
    <property type="match status" value="1"/>
</dbReference>
<feature type="transmembrane region" description="Helical" evidence="1">
    <location>
        <begin position="152"/>
        <end position="172"/>
    </location>
</feature>
<keyword evidence="1" id="KW-0812">Transmembrane</keyword>
<feature type="transmembrane region" description="Helical" evidence="1">
    <location>
        <begin position="68"/>
        <end position="85"/>
    </location>
</feature>
<dbReference type="GO" id="GO:0052621">
    <property type="term" value="F:diguanylate cyclase activity"/>
    <property type="evidence" value="ECO:0007669"/>
    <property type="project" value="UniProtKB-EC"/>
</dbReference>
<organism evidence="3 4">
    <name type="scientific">Uliginosibacterium paludis</name>
    <dbReference type="NCBI Taxonomy" id="1615952"/>
    <lineage>
        <taxon>Bacteria</taxon>
        <taxon>Pseudomonadati</taxon>
        <taxon>Pseudomonadota</taxon>
        <taxon>Betaproteobacteria</taxon>
        <taxon>Rhodocyclales</taxon>
        <taxon>Zoogloeaceae</taxon>
        <taxon>Uliginosibacterium</taxon>
    </lineage>
</organism>
<feature type="domain" description="GGDEF" evidence="2">
    <location>
        <begin position="249"/>
        <end position="382"/>
    </location>
</feature>
<keyword evidence="1" id="KW-1133">Transmembrane helix</keyword>
<feature type="transmembrane region" description="Helical" evidence="1">
    <location>
        <begin position="178"/>
        <end position="196"/>
    </location>
</feature>
<dbReference type="InterPro" id="IPR043128">
    <property type="entry name" value="Rev_trsase/Diguanyl_cyclase"/>
</dbReference>
<feature type="transmembrane region" description="Helical" evidence="1">
    <location>
        <begin position="97"/>
        <end position="117"/>
    </location>
</feature>
<evidence type="ECO:0000313" key="3">
    <source>
        <dbReference type="EMBL" id="MET1490078.1"/>
    </source>
</evidence>
<proteinExistence type="predicted"/>
<dbReference type="PANTHER" id="PTHR46663:SF2">
    <property type="entry name" value="GGDEF DOMAIN-CONTAINING PROTEIN"/>
    <property type="match status" value="1"/>
</dbReference>
<dbReference type="SUPFAM" id="SSF55073">
    <property type="entry name" value="Nucleotide cyclase"/>
    <property type="match status" value="1"/>
</dbReference>
<dbReference type="PROSITE" id="PS50887">
    <property type="entry name" value="GGDEF"/>
    <property type="match status" value="1"/>
</dbReference>